<name>A0A9X9Q6H5_GULGU</name>
<dbReference type="Proteomes" id="UP000269945">
    <property type="component" value="Unassembled WGS sequence"/>
</dbReference>
<dbReference type="EMBL" id="CYRY02042609">
    <property type="protein sequence ID" value="VCX35499.1"/>
    <property type="molecule type" value="Genomic_DNA"/>
</dbReference>
<comment type="caution">
    <text evidence="1">The sequence shown here is derived from an EMBL/GenBank/DDBJ whole genome shotgun (WGS) entry which is preliminary data.</text>
</comment>
<feature type="non-terminal residue" evidence="1">
    <location>
        <position position="1"/>
    </location>
</feature>
<sequence length="168" mass="18597">KPGLPARSGWAALEKATLEDGRQSSQRRREHGLAAAAVSVALIWKTESRRFGGFYNWEGSRSATWSSSAQAITFAFCPAEQRKEVKPEGYCQDTSPGVTPVDVVPVVWYFQHHKASKEHAWDCHPDLFVFCSALASRGRTHEGGGLSIHSYRTSLLLFLSRLCAQCEA</sequence>
<dbReference type="AlphaFoldDB" id="A0A9X9Q6H5"/>
<protein>
    <submittedName>
        <fullName evidence="1">Uncharacterized protein</fullName>
    </submittedName>
</protein>
<evidence type="ECO:0000313" key="2">
    <source>
        <dbReference type="Proteomes" id="UP000269945"/>
    </source>
</evidence>
<gene>
    <name evidence="1" type="ORF">BN2614_LOCUS7</name>
</gene>
<proteinExistence type="predicted"/>
<evidence type="ECO:0000313" key="1">
    <source>
        <dbReference type="EMBL" id="VCX35499.1"/>
    </source>
</evidence>
<accession>A0A9X9Q6H5</accession>
<keyword evidence="2" id="KW-1185">Reference proteome</keyword>
<reference evidence="1 2" key="1">
    <citation type="submission" date="2018-10" db="EMBL/GenBank/DDBJ databases">
        <authorList>
            <person name="Ekblom R."/>
            <person name="Jareborg N."/>
        </authorList>
    </citation>
    <scope>NUCLEOTIDE SEQUENCE [LARGE SCALE GENOMIC DNA]</scope>
    <source>
        <tissue evidence="1">Muscle</tissue>
    </source>
</reference>
<organism evidence="1 2">
    <name type="scientific">Gulo gulo</name>
    <name type="common">Wolverine</name>
    <name type="synonym">Gluton</name>
    <dbReference type="NCBI Taxonomy" id="48420"/>
    <lineage>
        <taxon>Eukaryota</taxon>
        <taxon>Metazoa</taxon>
        <taxon>Chordata</taxon>
        <taxon>Craniata</taxon>
        <taxon>Vertebrata</taxon>
        <taxon>Euteleostomi</taxon>
        <taxon>Mammalia</taxon>
        <taxon>Eutheria</taxon>
        <taxon>Laurasiatheria</taxon>
        <taxon>Carnivora</taxon>
        <taxon>Caniformia</taxon>
        <taxon>Musteloidea</taxon>
        <taxon>Mustelidae</taxon>
        <taxon>Guloninae</taxon>
        <taxon>Gulo</taxon>
    </lineage>
</organism>